<keyword evidence="7" id="KW-0460">Magnesium</keyword>
<dbReference type="EMBL" id="AP017372">
    <property type="protein sequence ID" value="BAU56320.1"/>
    <property type="molecule type" value="Genomic_DNA"/>
</dbReference>
<dbReference type="NCBIfam" id="TIGR01488">
    <property type="entry name" value="HAD-SF-IB"/>
    <property type="match status" value="1"/>
</dbReference>
<gene>
    <name evidence="11" type="ORF">HH1059_22530</name>
</gene>
<protein>
    <recommendedName>
        <fullName evidence="4">Histidinol-phosphatase</fullName>
        <ecNumber evidence="3">3.1.3.15</ecNumber>
    </recommendedName>
    <alternativeName>
        <fullName evidence="8">Histidinol-phosphate phosphatase</fullName>
    </alternativeName>
</protein>
<evidence type="ECO:0000256" key="6">
    <source>
        <dbReference type="ARBA" id="ARBA00022801"/>
    </source>
</evidence>
<dbReference type="InterPro" id="IPR006385">
    <property type="entry name" value="HAD_hydro_SerB1"/>
</dbReference>
<evidence type="ECO:0000256" key="5">
    <source>
        <dbReference type="ARBA" id="ARBA00022723"/>
    </source>
</evidence>
<dbReference type="PANTHER" id="PTHR43344">
    <property type="entry name" value="PHOSPHOSERINE PHOSPHATASE"/>
    <property type="match status" value="1"/>
</dbReference>
<dbReference type="Pfam" id="PF12710">
    <property type="entry name" value="HAD"/>
    <property type="match status" value="1"/>
</dbReference>
<keyword evidence="5" id="KW-0479">Metal-binding</keyword>
<dbReference type="PANTHER" id="PTHR43344:SF13">
    <property type="entry name" value="PHOSPHATASE RV3661-RELATED"/>
    <property type="match status" value="1"/>
</dbReference>
<evidence type="ECO:0000256" key="3">
    <source>
        <dbReference type="ARBA" id="ARBA00013085"/>
    </source>
</evidence>
<evidence type="ECO:0000313" key="11">
    <source>
        <dbReference type="EMBL" id="BAU56320.1"/>
    </source>
</evidence>
<dbReference type="GO" id="GO:0046872">
    <property type="term" value="F:metal ion binding"/>
    <property type="evidence" value="ECO:0007669"/>
    <property type="project" value="UniProtKB-KW"/>
</dbReference>
<dbReference type="InterPro" id="IPR023214">
    <property type="entry name" value="HAD_sf"/>
</dbReference>
<dbReference type="SUPFAM" id="SSF56784">
    <property type="entry name" value="HAD-like"/>
    <property type="match status" value="1"/>
</dbReference>
<comment type="function">
    <text evidence="10">Catalyzes the dephosphorylation of histidinol-phosphate to histidinol, the direct precursor of histidine.</text>
</comment>
<evidence type="ECO:0000256" key="10">
    <source>
        <dbReference type="ARBA" id="ARBA00053547"/>
    </source>
</evidence>
<dbReference type="GO" id="GO:0004401">
    <property type="term" value="F:histidinol-phosphatase activity"/>
    <property type="evidence" value="ECO:0007669"/>
    <property type="project" value="UniProtKB-EC"/>
</dbReference>
<reference evidence="11" key="1">
    <citation type="submission" date="2016-02" db="EMBL/GenBank/DDBJ databases">
        <title>Halorhodospira halochloris DSM-1059 complete genome, version 2.</title>
        <authorList>
            <person name="Tsukatani Y."/>
        </authorList>
    </citation>
    <scope>NUCLEOTIDE SEQUENCE</scope>
    <source>
        <strain evidence="11">DSM 1059</strain>
    </source>
</reference>
<dbReference type="RefSeq" id="WP_096406033.1">
    <property type="nucleotide sequence ID" value="NZ_AP017372.2"/>
</dbReference>
<evidence type="ECO:0000256" key="2">
    <source>
        <dbReference type="ARBA" id="ARBA00009184"/>
    </source>
</evidence>
<dbReference type="Gene3D" id="3.40.50.1000">
    <property type="entry name" value="HAD superfamily/HAD-like"/>
    <property type="match status" value="1"/>
</dbReference>
<sequence>MAIALFDLDNTLIAGDSDCLWGEYLVSCGAVDDQQFAAAHRQFHEQYVQGNLDIDSFLEFALRPLAENSIDDLLKWREDFMRSLIEPIVLPAAERLIESHRSAGDHLAIVTATNSFVTTPIAHRLGINSLMATEPEVVNERYTGRYTGTPTFQEGKIAVVNNWLQKNDLINLSCYFYSDSLNDIPLLESVEHPVAVDPDEKLADVANKRGWRILTLRAGEQPVDIDY</sequence>
<dbReference type="Gene3D" id="1.20.1440.100">
    <property type="entry name" value="SG protein - dephosphorylation function"/>
    <property type="match status" value="1"/>
</dbReference>
<comment type="pathway">
    <text evidence="1">Amino-acid biosynthesis; L-histidine biosynthesis; L-histidine from 5-phospho-alpha-D-ribose 1-diphosphate: step 8/9.</text>
</comment>
<evidence type="ECO:0000256" key="1">
    <source>
        <dbReference type="ARBA" id="ARBA00004970"/>
    </source>
</evidence>
<proteinExistence type="inferred from homology"/>
<dbReference type="CDD" id="cd02612">
    <property type="entry name" value="HAD_PGPPase"/>
    <property type="match status" value="1"/>
</dbReference>
<keyword evidence="12" id="KW-1185">Reference proteome</keyword>
<keyword evidence="6" id="KW-0378">Hydrolase</keyword>
<dbReference type="Proteomes" id="UP000218890">
    <property type="component" value="Chromosome"/>
</dbReference>
<evidence type="ECO:0000256" key="8">
    <source>
        <dbReference type="ARBA" id="ARBA00033209"/>
    </source>
</evidence>
<dbReference type="EC" id="3.1.3.15" evidence="3"/>
<dbReference type="InterPro" id="IPR036412">
    <property type="entry name" value="HAD-like_sf"/>
</dbReference>
<dbReference type="FunFam" id="3.40.50.1000:FF:000025">
    <property type="entry name" value="HAD hydrolase, family IB"/>
    <property type="match status" value="1"/>
</dbReference>
<dbReference type="NCBIfam" id="TIGR01490">
    <property type="entry name" value="HAD-SF-IB-hyp1"/>
    <property type="match status" value="1"/>
</dbReference>
<evidence type="ECO:0000256" key="9">
    <source>
        <dbReference type="ARBA" id="ARBA00052092"/>
    </source>
</evidence>
<dbReference type="OrthoDB" id="9784466at2"/>
<organism evidence="11 12">
    <name type="scientific">Halorhodospira halochloris</name>
    <name type="common">Ectothiorhodospira halochloris</name>
    <dbReference type="NCBI Taxonomy" id="1052"/>
    <lineage>
        <taxon>Bacteria</taxon>
        <taxon>Pseudomonadati</taxon>
        <taxon>Pseudomonadota</taxon>
        <taxon>Gammaproteobacteria</taxon>
        <taxon>Chromatiales</taxon>
        <taxon>Ectothiorhodospiraceae</taxon>
        <taxon>Halorhodospira</taxon>
    </lineage>
</organism>
<comment type="catalytic activity">
    <reaction evidence="9">
        <text>L-histidinol phosphate + H2O = L-histidinol + phosphate</text>
        <dbReference type="Rhea" id="RHEA:14465"/>
        <dbReference type="ChEBI" id="CHEBI:15377"/>
        <dbReference type="ChEBI" id="CHEBI:43474"/>
        <dbReference type="ChEBI" id="CHEBI:57699"/>
        <dbReference type="ChEBI" id="CHEBI:57980"/>
        <dbReference type="EC" id="3.1.3.15"/>
    </reaction>
    <physiologicalReaction direction="left-to-right" evidence="9">
        <dbReference type="Rhea" id="RHEA:14466"/>
    </physiologicalReaction>
</comment>
<evidence type="ECO:0000256" key="4">
    <source>
        <dbReference type="ARBA" id="ARBA00021697"/>
    </source>
</evidence>
<dbReference type="KEGG" id="hhk:HH1059_22530"/>
<evidence type="ECO:0000313" key="12">
    <source>
        <dbReference type="Proteomes" id="UP000218890"/>
    </source>
</evidence>
<dbReference type="AlphaFoldDB" id="A0A110B464"/>
<evidence type="ECO:0000256" key="7">
    <source>
        <dbReference type="ARBA" id="ARBA00022842"/>
    </source>
</evidence>
<comment type="similarity">
    <text evidence="2">Belongs to the HAD-like hydrolase superfamily. SerB family.</text>
</comment>
<accession>A0A110B464</accession>
<name>A0A110B464_HALHR</name>
<dbReference type="InterPro" id="IPR050582">
    <property type="entry name" value="HAD-like_SerB"/>
</dbReference>